<dbReference type="RefSeq" id="WP_338682170.1">
    <property type="nucleotide sequence ID" value="NZ_CP142523.1"/>
</dbReference>
<evidence type="ECO:0000256" key="1">
    <source>
        <dbReference type="SAM" id="Phobius"/>
    </source>
</evidence>
<reference evidence="2 3" key="1">
    <citation type="submission" date="2024-01" db="EMBL/GenBank/DDBJ databases">
        <title>Draft genome sequences of nine bacterial species from freshwater ponds near Washington, DC.</title>
        <authorList>
            <person name="Pavloudi C."/>
            <person name="Oliver L."/>
            <person name="Slattery K."/>
            <person name="Lissner G."/>
            <person name="Saw J.H."/>
        </authorList>
    </citation>
    <scope>NUCLEOTIDE SEQUENCE [LARGE SCALE GENOMIC DNA]</scope>
    <source>
        <strain evidence="3">TB1-E2</strain>
    </source>
</reference>
<keyword evidence="1" id="KW-1133">Transmembrane helix</keyword>
<dbReference type="Proteomes" id="UP001373909">
    <property type="component" value="Chromosome"/>
</dbReference>
<accession>A0ABZ2GXI6</accession>
<evidence type="ECO:0000313" key="3">
    <source>
        <dbReference type="Proteomes" id="UP001373909"/>
    </source>
</evidence>
<proteinExistence type="predicted"/>
<keyword evidence="3" id="KW-1185">Reference proteome</keyword>
<protein>
    <submittedName>
        <fullName evidence="2">Uncharacterized protein</fullName>
    </submittedName>
</protein>
<dbReference type="EMBL" id="CP142523">
    <property type="protein sequence ID" value="WWO49121.1"/>
    <property type="molecule type" value="Genomic_DNA"/>
</dbReference>
<feature type="transmembrane region" description="Helical" evidence="1">
    <location>
        <begin position="78"/>
        <end position="99"/>
    </location>
</feature>
<gene>
    <name evidence="2" type="ORF">OPV09_13845</name>
</gene>
<keyword evidence="1" id="KW-0812">Transmembrane</keyword>
<organism evidence="2 3">
    <name type="scientific">Janthinobacterium aestuarii</name>
    <dbReference type="NCBI Taxonomy" id="2985511"/>
    <lineage>
        <taxon>Bacteria</taxon>
        <taxon>Pseudomonadati</taxon>
        <taxon>Pseudomonadota</taxon>
        <taxon>Betaproteobacteria</taxon>
        <taxon>Burkholderiales</taxon>
        <taxon>Oxalobacteraceae</taxon>
        <taxon>Janthinobacterium</taxon>
    </lineage>
</organism>
<name>A0ABZ2GXI6_9BURK</name>
<sequence length="101" mass="11133">MERISFGLKMNTCEGYTFLPLHASLPVSLGLLVNNFLQCIRFSECSYMAGAVGAIHFIPQQYRSDFAHRCFRSERRTFLVRGCHGAIATPLGAAASAMITS</sequence>
<evidence type="ECO:0000313" key="2">
    <source>
        <dbReference type="EMBL" id="WWO49121.1"/>
    </source>
</evidence>
<keyword evidence="1" id="KW-0472">Membrane</keyword>